<keyword evidence="2" id="KW-0805">Transcription regulation</keyword>
<dbReference type="InterPro" id="IPR015300">
    <property type="entry name" value="DNA-bd_pseudobarrel_sf"/>
</dbReference>
<proteinExistence type="predicted"/>
<evidence type="ECO:0000313" key="8">
    <source>
        <dbReference type="Proteomes" id="UP000215914"/>
    </source>
</evidence>
<dbReference type="InterPro" id="IPR003340">
    <property type="entry name" value="B3_DNA-bd"/>
</dbReference>
<dbReference type="SUPFAM" id="SSF101936">
    <property type="entry name" value="DNA-binding pseudobarrel domain"/>
    <property type="match status" value="1"/>
</dbReference>
<dbReference type="SMART" id="SM01019">
    <property type="entry name" value="B3"/>
    <property type="match status" value="1"/>
</dbReference>
<feature type="domain" description="TF-B3" evidence="6">
    <location>
        <begin position="6"/>
        <end position="89"/>
    </location>
</feature>
<evidence type="ECO:0000256" key="2">
    <source>
        <dbReference type="ARBA" id="ARBA00023015"/>
    </source>
</evidence>
<dbReference type="Pfam" id="PF02362">
    <property type="entry name" value="B3"/>
    <property type="match status" value="1"/>
</dbReference>
<evidence type="ECO:0000256" key="3">
    <source>
        <dbReference type="ARBA" id="ARBA00023125"/>
    </source>
</evidence>
<reference evidence="7" key="1">
    <citation type="journal article" date="2017" name="Nature">
        <title>The sunflower genome provides insights into oil metabolism, flowering and Asterid evolution.</title>
        <authorList>
            <person name="Badouin H."/>
            <person name="Gouzy J."/>
            <person name="Grassa C.J."/>
            <person name="Murat F."/>
            <person name="Staton S.E."/>
            <person name="Cottret L."/>
            <person name="Lelandais-Briere C."/>
            <person name="Owens G.L."/>
            <person name="Carrere S."/>
            <person name="Mayjonade B."/>
            <person name="Legrand L."/>
            <person name="Gill N."/>
            <person name="Kane N.C."/>
            <person name="Bowers J.E."/>
            <person name="Hubner S."/>
            <person name="Bellec A."/>
            <person name="Berard A."/>
            <person name="Berges H."/>
            <person name="Blanchet N."/>
            <person name="Boniface M.C."/>
            <person name="Brunel D."/>
            <person name="Catrice O."/>
            <person name="Chaidir N."/>
            <person name="Claudel C."/>
            <person name="Donnadieu C."/>
            <person name="Faraut T."/>
            <person name="Fievet G."/>
            <person name="Helmstetter N."/>
            <person name="King M."/>
            <person name="Knapp S.J."/>
            <person name="Lai Z."/>
            <person name="Le Paslier M.C."/>
            <person name="Lippi Y."/>
            <person name="Lorenzon L."/>
            <person name="Mandel J.R."/>
            <person name="Marage G."/>
            <person name="Marchand G."/>
            <person name="Marquand E."/>
            <person name="Bret-Mestries E."/>
            <person name="Morien E."/>
            <person name="Nambeesan S."/>
            <person name="Nguyen T."/>
            <person name="Pegot-Espagnet P."/>
            <person name="Pouilly N."/>
            <person name="Raftis F."/>
            <person name="Sallet E."/>
            <person name="Schiex T."/>
            <person name="Thomas J."/>
            <person name="Vandecasteele C."/>
            <person name="Vares D."/>
            <person name="Vear F."/>
            <person name="Vautrin S."/>
            <person name="Crespi M."/>
            <person name="Mangin B."/>
            <person name="Burke J.M."/>
            <person name="Salse J."/>
            <person name="Munos S."/>
            <person name="Vincourt P."/>
            <person name="Rieseberg L.H."/>
            <person name="Langlade N.B."/>
        </authorList>
    </citation>
    <scope>NUCLEOTIDE SEQUENCE</scope>
    <source>
        <tissue evidence="7">Leaves</tissue>
    </source>
</reference>
<dbReference type="PANTHER" id="PTHR46245">
    <property type="entry name" value="B3 DOMAIN-CONTAINING PROTEIN OS07G0563300"/>
    <property type="match status" value="1"/>
</dbReference>
<keyword evidence="3" id="KW-0238">DNA-binding</keyword>
<dbReference type="Gene3D" id="2.40.330.10">
    <property type="entry name" value="DNA-binding pseudobarrel domain"/>
    <property type="match status" value="1"/>
</dbReference>
<evidence type="ECO:0000259" key="6">
    <source>
        <dbReference type="PROSITE" id="PS50863"/>
    </source>
</evidence>
<dbReference type="GO" id="GO:0003677">
    <property type="term" value="F:DNA binding"/>
    <property type="evidence" value="ECO:0007669"/>
    <property type="project" value="UniProtKB-KW"/>
</dbReference>
<keyword evidence="4" id="KW-0804">Transcription</keyword>
<organism evidence="7 8">
    <name type="scientific">Helianthus annuus</name>
    <name type="common">Common sunflower</name>
    <dbReference type="NCBI Taxonomy" id="4232"/>
    <lineage>
        <taxon>Eukaryota</taxon>
        <taxon>Viridiplantae</taxon>
        <taxon>Streptophyta</taxon>
        <taxon>Embryophyta</taxon>
        <taxon>Tracheophyta</taxon>
        <taxon>Spermatophyta</taxon>
        <taxon>Magnoliopsida</taxon>
        <taxon>eudicotyledons</taxon>
        <taxon>Gunneridae</taxon>
        <taxon>Pentapetalae</taxon>
        <taxon>asterids</taxon>
        <taxon>campanulids</taxon>
        <taxon>Asterales</taxon>
        <taxon>Asteraceae</taxon>
        <taxon>Asteroideae</taxon>
        <taxon>Heliantheae alliance</taxon>
        <taxon>Heliantheae</taxon>
        <taxon>Helianthus</taxon>
    </lineage>
</organism>
<comment type="subcellular location">
    <subcellularLocation>
        <location evidence="1">Nucleus</location>
    </subcellularLocation>
</comment>
<dbReference type="Proteomes" id="UP000215914">
    <property type="component" value="Unassembled WGS sequence"/>
</dbReference>
<evidence type="ECO:0000256" key="5">
    <source>
        <dbReference type="ARBA" id="ARBA00023242"/>
    </source>
</evidence>
<dbReference type="EMBL" id="MNCJ02000324">
    <property type="protein sequence ID" value="KAF5790307.1"/>
    <property type="molecule type" value="Genomic_DNA"/>
</dbReference>
<evidence type="ECO:0000256" key="4">
    <source>
        <dbReference type="ARBA" id="ARBA00023163"/>
    </source>
</evidence>
<dbReference type="AlphaFoldDB" id="A0A9K3I564"/>
<keyword evidence="5" id="KW-0539">Nucleus</keyword>
<name>A0A9K3I564_HELAN</name>
<sequence length="89" mass="9973">MVTPLFEKALSPTDAGTGGRLVLPKICAEKFFPSIDVAESIPMVVQDSEGKDWLFTLRTWPNNKSQMYYLEGFEPYVQSMKLVQGDIGN</sequence>
<dbReference type="GO" id="GO:0005634">
    <property type="term" value="C:nucleus"/>
    <property type="evidence" value="ECO:0007669"/>
    <property type="project" value="UniProtKB-SubCell"/>
</dbReference>
<accession>A0A9K3I564</accession>
<dbReference type="Gramene" id="mRNA:HanXRQr2_Chr09g0381651">
    <property type="protein sequence ID" value="mRNA:HanXRQr2_Chr09g0381651"/>
    <property type="gene ID" value="HanXRQr2_Chr09g0381651"/>
</dbReference>
<reference evidence="7" key="2">
    <citation type="submission" date="2020-06" db="EMBL/GenBank/DDBJ databases">
        <title>Helianthus annuus Genome sequencing and assembly Release 2.</title>
        <authorList>
            <person name="Gouzy J."/>
            <person name="Langlade N."/>
            <person name="Munos S."/>
        </authorList>
    </citation>
    <scope>NUCLEOTIDE SEQUENCE</scope>
    <source>
        <tissue evidence="7">Leaves</tissue>
    </source>
</reference>
<dbReference type="PROSITE" id="PS50863">
    <property type="entry name" value="B3"/>
    <property type="match status" value="1"/>
</dbReference>
<evidence type="ECO:0000256" key="1">
    <source>
        <dbReference type="ARBA" id="ARBA00004123"/>
    </source>
</evidence>
<keyword evidence="8" id="KW-1185">Reference proteome</keyword>
<protein>
    <submittedName>
        <fullName evidence="7">Transcription factor B3-Domain family</fullName>
    </submittedName>
</protein>
<dbReference type="CDD" id="cd10017">
    <property type="entry name" value="B3_DNA"/>
    <property type="match status" value="1"/>
</dbReference>
<comment type="caution">
    <text evidence="7">The sequence shown here is derived from an EMBL/GenBank/DDBJ whole genome shotgun (WGS) entry which is preliminary data.</text>
</comment>
<evidence type="ECO:0000313" key="7">
    <source>
        <dbReference type="EMBL" id="KAF5790307.1"/>
    </source>
</evidence>
<gene>
    <name evidence="7" type="ORF">HanXRQr2_Chr09g0381651</name>
</gene>